<dbReference type="InterPro" id="IPR000620">
    <property type="entry name" value="EamA_dom"/>
</dbReference>
<evidence type="ECO:0000256" key="5">
    <source>
        <dbReference type="ARBA" id="ARBA00022692"/>
    </source>
</evidence>
<dbReference type="PANTHER" id="PTHR22911">
    <property type="entry name" value="ACYL-MALONYL CONDENSING ENZYME-RELATED"/>
    <property type="match status" value="1"/>
</dbReference>
<keyword evidence="4" id="KW-1003">Cell membrane</keyword>
<evidence type="ECO:0000313" key="12">
    <source>
        <dbReference type="Proteomes" id="UP001589568"/>
    </source>
</evidence>
<feature type="transmembrane region" description="Helical" evidence="9">
    <location>
        <begin position="207"/>
        <end position="228"/>
    </location>
</feature>
<gene>
    <name evidence="11" type="primary">rarD</name>
    <name evidence="11" type="ORF">ACFFR3_33045</name>
</gene>
<feature type="transmembrane region" description="Helical" evidence="9">
    <location>
        <begin position="177"/>
        <end position="195"/>
    </location>
</feature>
<comment type="caution">
    <text evidence="11">The sequence shown here is derived from an EMBL/GenBank/DDBJ whole genome shotgun (WGS) entry which is preliminary data.</text>
</comment>
<comment type="similarity">
    <text evidence="2">Belongs to the EamA transporter family.</text>
</comment>
<dbReference type="NCBIfam" id="TIGR00688">
    <property type="entry name" value="rarD"/>
    <property type="match status" value="1"/>
</dbReference>
<feature type="transmembrane region" description="Helical" evidence="9">
    <location>
        <begin position="7"/>
        <end position="27"/>
    </location>
</feature>
<evidence type="ECO:0000256" key="4">
    <source>
        <dbReference type="ARBA" id="ARBA00022475"/>
    </source>
</evidence>
<feature type="transmembrane region" description="Helical" evidence="9">
    <location>
        <begin position="126"/>
        <end position="144"/>
    </location>
</feature>
<proteinExistence type="inferred from homology"/>
<keyword evidence="6 9" id="KW-1133">Transmembrane helix</keyword>
<evidence type="ECO:0000256" key="6">
    <source>
        <dbReference type="ARBA" id="ARBA00022989"/>
    </source>
</evidence>
<evidence type="ECO:0000256" key="3">
    <source>
        <dbReference type="ARBA" id="ARBA00022448"/>
    </source>
</evidence>
<feature type="transmembrane region" description="Helical" evidence="9">
    <location>
        <begin position="102"/>
        <end position="119"/>
    </location>
</feature>
<feature type="compositionally biased region" description="Low complexity" evidence="8">
    <location>
        <begin position="292"/>
        <end position="315"/>
    </location>
</feature>
<evidence type="ECO:0000256" key="7">
    <source>
        <dbReference type="ARBA" id="ARBA00023136"/>
    </source>
</evidence>
<evidence type="ECO:0000259" key="10">
    <source>
        <dbReference type="Pfam" id="PF00892"/>
    </source>
</evidence>
<keyword evidence="3" id="KW-0813">Transport</keyword>
<name>A0ABV5NWN6_9ACTN</name>
<accession>A0ABV5NWN6</accession>
<reference evidence="11 12" key="1">
    <citation type="submission" date="2024-09" db="EMBL/GenBank/DDBJ databases">
        <authorList>
            <person name="Sun Q."/>
            <person name="Mori K."/>
        </authorList>
    </citation>
    <scope>NUCLEOTIDE SEQUENCE [LARGE SCALE GENOMIC DNA]</scope>
    <source>
        <strain evidence="11 12">JCM 3324</strain>
    </source>
</reference>
<feature type="transmembrane region" description="Helical" evidence="9">
    <location>
        <begin position="235"/>
        <end position="259"/>
    </location>
</feature>
<feature type="transmembrane region" description="Helical" evidence="9">
    <location>
        <begin position="33"/>
        <end position="55"/>
    </location>
</feature>
<organism evidence="11 12">
    <name type="scientific">Nonomuraea salmonea</name>
    <dbReference type="NCBI Taxonomy" id="46181"/>
    <lineage>
        <taxon>Bacteria</taxon>
        <taxon>Bacillati</taxon>
        <taxon>Actinomycetota</taxon>
        <taxon>Actinomycetes</taxon>
        <taxon>Streptosporangiales</taxon>
        <taxon>Streptosporangiaceae</taxon>
        <taxon>Nonomuraea</taxon>
    </lineage>
</organism>
<dbReference type="InterPro" id="IPR004626">
    <property type="entry name" value="RarD"/>
</dbReference>
<feature type="domain" description="EamA" evidence="10">
    <location>
        <begin position="7"/>
        <end position="142"/>
    </location>
</feature>
<evidence type="ECO:0000256" key="1">
    <source>
        <dbReference type="ARBA" id="ARBA00004651"/>
    </source>
</evidence>
<keyword evidence="12" id="KW-1185">Reference proteome</keyword>
<dbReference type="Proteomes" id="UP001589568">
    <property type="component" value="Unassembled WGS sequence"/>
</dbReference>
<sequence>MPVARQGLLLGAAAYVLWGLSVLYWPLVEPTGAIEILALRVLFSPIAVGLLLLAMGRARRVAEILRKPRELGLLTLAGVLTSANWALFIWASTNGHVVDASLGYFITPLVSVALGVAVLRERLRPGQWAAIGLGAGAVAVLTAAYGGLPWIALGLAATFGLYGLIKKHLDVGAVEGLMVETAVLFPFAAVYTIVLQTSGQATFGHVSLGNTLLGVGSGFVMMAPMLLFNAAATRVPLSVVGMLQFIEPIVQFLLGVLVFREVMPAVRWAAFALLWAALAMLTAEGVRRRSRAGAGARRAPPRSARSSRTASSAVRDQGETP</sequence>
<keyword evidence="7 9" id="KW-0472">Membrane</keyword>
<keyword evidence="5 9" id="KW-0812">Transmembrane</keyword>
<dbReference type="Pfam" id="PF00892">
    <property type="entry name" value="EamA"/>
    <property type="match status" value="1"/>
</dbReference>
<dbReference type="EMBL" id="JBHMCF010000038">
    <property type="protein sequence ID" value="MFB9474346.1"/>
    <property type="molecule type" value="Genomic_DNA"/>
</dbReference>
<feature type="transmembrane region" description="Helical" evidence="9">
    <location>
        <begin position="71"/>
        <end position="90"/>
    </location>
</feature>
<dbReference type="SUPFAM" id="SSF103481">
    <property type="entry name" value="Multidrug resistance efflux transporter EmrE"/>
    <property type="match status" value="2"/>
</dbReference>
<dbReference type="PANTHER" id="PTHR22911:SF137">
    <property type="entry name" value="SOLUTE CARRIER FAMILY 35 MEMBER G2-RELATED"/>
    <property type="match status" value="1"/>
</dbReference>
<evidence type="ECO:0000256" key="8">
    <source>
        <dbReference type="SAM" id="MobiDB-lite"/>
    </source>
</evidence>
<comment type="subcellular location">
    <subcellularLocation>
        <location evidence="1">Cell membrane</location>
        <topology evidence="1">Multi-pass membrane protein</topology>
    </subcellularLocation>
</comment>
<protein>
    <submittedName>
        <fullName evidence="11">EamA family transporter RarD</fullName>
    </submittedName>
</protein>
<feature type="transmembrane region" description="Helical" evidence="9">
    <location>
        <begin position="265"/>
        <end position="283"/>
    </location>
</feature>
<evidence type="ECO:0000313" key="11">
    <source>
        <dbReference type="EMBL" id="MFB9474346.1"/>
    </source>
</evidence>
<feature type="region of interest" description="Disordered" evidence="8">
    <location>
        <begin position="290"/>
        <end position="321"/>
    </location>
</feature>
<dbReference type="RefSeq" id="WP_345392025.1">
    <property type="nucleotide sequence ID" value="NZ_BAAAXS010000001.1"/>
</dbReference>
<evidence type="ECO:0000256" key="9">
    <source>
        <dbReference type="SAM" id="Phobius"/>
    </source>
</evidence>
<dbReference type="InterPro" id="IPR037185">
    <property type="entry name" value="EmrE-like"/>
</dbReference>
<evidence type="ECO:0000256" key="2">
    <source>
        <dbReference type="ARBA" id="ARBA00007362"/>
    </source>
</evidence>